<dbReference type="RefSeq" id="WP_025653959.1">
    <property type="nucleotide sequence ID" value="NZ_QVIA01000017.1"/>
</dbReference>
<dbReference type="Pfam" id="PF01381">
    <property type="entry name" value="HTH_3"/>
    <property type="match status" value="1"/>
</dbReference>
<dbReference type="SMART" id="SM00530">
    <property type="entry name" value="HTH_XRE"/>
    <property type="match status" value="1"/>
</dbReference>
<comment type="caution">
    <text evidence="2">The sequence shown here is derived from an EMBL/GenBank/DDBJ whole genome shotgun (WGS) entry which is preliminary data.</text>
</comment>
<gene>
    <name evidence="2" type="ORF">DWX41_14965</name>
</gene>
<dbReference type="Proteomes" id="UP000261111">
    <property type="component" value="Unassembled WGS sequence"/>
</dbReference>
<evidence type="ECO:0000259" key="1">
    <source>
        <dbReference type="PROSITE" id="PS50943"/>
    </source>
</evidence>
<organism evidence="2 3">
    <name type="scientific">Hungatella hathewayi</name>
    <dbReference type="NCBI Taxonomy" id="154046"/>
    <lineage>
        <taxon>Bacteria</taxon>
        <taxon>Bacillati</taxon>
        <taxon>Bacillota</taxon>
        <taxon>Clostridia</taxon>
        <taxon>Lachnospirales</taxon>
        <taxon>Lachnospiraceae</taxon>
        <taxon>Hungatella</taxon>
    </lineage>
</organism>
<name>A0A3E2WQ59_9FIRM</name>
<dbReference type="PROSITE" id="PS50943">
    <property type="entry name" value="HTH_CROC1"/>
    <property type="match status" value="1"/>
</dbReference>
<dbReference type="Gene3D" id="1.10.260.40">
    <property type="entry name" value="lambda repressor-like DNA-binding domains"/>
    <property type="match status" value="1"/>
</dbReference>
<evidence type="ECO:0000313" key="3">
    <source>
        <dbReference type="Proteomes" id="UP000261111"/>
    </source>
</evidence>
<dbReference type="EMBL" id="QVIA01000017">
    <property type="protein sequence ID" value="RGC29350.1"/>
    <property type="molecule type" value="Genomic_DNA"/>
</dbReference>
<dbReference type="InterPro" id="IPR018631">
    <property type="entry name" value="AAA-ATPase-like_dom"/>
</dbReference>
<dbReference type="GO" id="GO:0003677">
    <property type="term" value="F:DNA binding"/>
    <property type="evidence" value="ECO:0007669"/>
    <property type="project" value="InterPro"/>
</dbReference>
<dbReference type="SUPFAM" id="SSF47413">
    <property type="entry name" value="lambda repressor-like DNA-binding domains"/>
    <property type="match status" value="1"/>
</dbReference>
<dbReference type="Pfam" id="PF08011">
    <property type="entry name" value="PDDEXK_9"/>
    <property type="match status" value="1"/>
</dbReference>
<dbReference type="GeneID" id="93332038"/>
<feature type="domain" description="HTH cro/C1-type" evidence="1">
    <location>
        <begin position="10"/>
        <end position="64"/>
    </location>
</feature>
<dbReference type="AlphaFoldDB" id="A0A3E2WQ59"/>
<evidence type="ECO:0000313" key="2">
    <source>
        <dbReference type="EMBL" id="RGC29350.1"/>
    </source>
</evidence>
<sequence length="687" mass="78883">MAKTEFHERLAGYRAERGLTQTQMAEKLGISRSTYANYEVGKRTPDLWMLIKIADVFTCSLDELVGRDTAISNTETVCPTVVRETASSYGPSIGREPMSGNPSTMREYMSGYYAELQTEKLNRPNSLERRRCRREKKGLGKGLAIGEQDFRKLRELGGYYVDKTMLVEQFLDSYENVVLITRPRRFGKTLNMSMMAEFLDCTKDAEKIFEGTAIAQTETWEDRNQYPVVYLSFLNVKGDVEKGFWGWLVNVLLAEYERYRFAWESGQVSEACRKSVEQLLEVLWEIKSGEIQKKYDITGAIQLLCQVLEEYFEQKVFLLIDEYDTPFIAANVGGYFEEIRGVLAQLLSSALKGNPYLDKAFLTGIQRVAKENIFSGLNNLLVSTVNDAEYAQYFGFTEEETAELLNYYHLELTEEVRQMYDGYHIGDVDLYNPWSICMYALRKRLDPFWVNTSENSMICNAMDHCGEDFREDYEQLIEMGTVTTKVELESSFYEEASTASLWGLLINAGMVTVKEKTDRGMCKIRIPNHEVGRAFEDLTAHHLGVSGSKLSQLGDTLCLEKLDVFADVYRRILLELPSYHDLKDENSYHMMVLGMCSCLYGEYEIKSNRESGKGRSDLILKNMTGKYAHYILEFKYTKEESQNLTGLAEEAIRQVKEKRYDAGMKGKIFYIGLAHRGKEAEVVWEEV</sequence>
<reference evidence="2 3" key="1">
    <citation type="submission" date="2018-08" db="EMBL/GenBank/DDBJ databases">
        <title>A genome reference for cultivated species of the human gut microbiota.</title>
        <authorList>
            <person name="Zou Y."/>
            <person name="Xue W."/>
            <person name="Luo G."/>
        </authorList>
    </citation>
    <scope>NUCLEOTIDE SEQUENCE [LARGE SCALE GENOMIC DNA]</scope>
    <source>
        <strain evidence="2 3">AF19-21</strain>
    </source>
</reference>
<dbReference type="CDD" id="cd00093">
    <property type="entry name" value="HTH_XRE"/>
    <property type="match status" value="1"/>
</dbReference>
<dbReference type="InterPro" id="IPR027417">
    <property type="entry name" value="P-loop_NTPase"/>
</dbReference>
<accession>A0A3E2WQ59</accession>
<dbReference type="InterPro" id="IPR012547">
    <property type="entry name" value="PDDEXK_9"/>
</dbReference>
<dbReference type="SUPFAM" id="SSF52540">
    <property type="entry name" value="P-loop containing nucleoside triphosphate hydrolases"/>
    <property type="match status" value="1"/>
</dbReference>
<dbReference type="InterPro" id="IPR010982">
    <property type="entry name" value="Lambda_DNA-bd_dom_sf"/>
</dbReference>
<protein>
    <submittedName>
        <fullName evidence="2">Helix-turn-helix domain-containing protein</fullName>
    </submittedName>
</protein>
<dbReference type="InterPro" id="IPR001387">
    <property type="entry name" value="Cro/C1-type_HTH"/>
</dbReference>
<dbReference type="PANTHER" id="PTHR34825:SF1">
    <property type="entry name" value="AAA-ATPASE-LIKE DOMAIN-CONTAINING PROTEIN"/>
    <property type="match status" value="1"/>
</dbReference>
<dbReference type="Pfam" id="PF09820">
    <property type="entry name" value="AAA-ATPase_like"/>
    <property type="match status" value="1"/>
</dbReference>
<proteinExistence type="predicted"/>
<dbReference type="PANTHER" id="PTHR34825">
    <property type="entry name" value="CONSERVED PROTEIN, WITH A WEAK D-GALACTARATE DEHYDRATASE/ALTRONATE HYDROLASE DOMAIN"/>
    <property type="match status" value="1"/>
</dbReference>